<proteinExistence type="predicted"/>
<dbReference type="SMART" id="SM00347">
    <property type="entry name" value="HTH_MARR"/>
    <property type="match status" value="1"/>
</dbReference>
<dbReference type="Pfam" id="PF12802">
    <property type="entry name" value="MarR_2"/>
    <property type="match status" value="1"/>
</dbReference>
<dbReference type="Proteomes" id="UP001059617">
    <property type="component" value="Chromosome"/>
</dbReference>
<keyword evidence="3" id="KW-1185">Reference proteome</keyword>
<accession>A0ABY5W9S5</accession>
<dbReference type="EMBL" id="CP073720">
    <property type="protein sequence ID" value="UWP85969.1"/>
    <property type="molecule type" value="Genomic_DNA"/>
</dbReference>
<reference evidence="2" key="1">
    <citation type="submission" date="2021-04" db="EMBL/GenBank/DDBJ databases">
        <authorList>
            <person name="Hartkoorn R.C."/>
            <person name="Beaudoing E."/>
            <person name="Hot D."/>
        </authorList>
    </citation>
    <scope>NUCLEOTIDE SEQUENCE</scope>
    <source>
        <strain evidence="2">NRRL B-16292</strain>
    </source>
</reference>
<dbReference type="InterPro" id="IPR000835">
    <property type="entry name" value="HTH_MarR-typ"/>
</dbReference>
<dbReference type="InterPro" id="IPR039422">
    <property type="entry name" value="MarR/SlyA-like"/>
</dbReference>
<evidence type="ECO:0000259" key="1">
    <source>
        <dbReference type="PROSITE" id="PS50995"/>
    </source>
</evidence>
<dbReference type="PANTHER" id="PTHR33164:SF43">
    <property type="entry name" value="HTH-TYPE TRANSCRIPTIONAL REPRESSOR YETL"/>
    <property type="match status" value="1"/>
</dbReference>
<name>A0ABY5W9S5_9ACTN</name>
<organism evidence="2 3">
    <name type="scientific">Dactylosporangium fulvum</name>
    <dbReference type="NCBI Taxonomy" id="53359"/>
    <lineage>
        <taxon>Bacteria</taxon>
        <taxon>Bacillati</taxon>
        <taxon>Actinomycetota</taxon>
        <taxon>Actinomycetes</taxon>
        <taxon>Micromonosporales</taxon>
        <taxon>Micromonosporaceae</taxon>
        <taxon>Dactylosporangium</taxon>
    </lineage>
</organism>
<dbReference type="Gene3D" id="1.10.10.10">
    <property type="entry name" value="Winged helix-like DNA-binding domain superfamily/Winged helix DNA-binding domain"/>
    <property type="match status" value="1"/>
</dbReference>
<reference evidence="2" key="2">
    <citation type="submission" date="2022-09" db="EMBL/GenBank/DDBJ databases">
        <title>Biosynthetic gene clusters of Dactylosporangioum fulvum.</title>
        <authorList>
            <person name="Caradec T."/>
        </authorList>
    </citation>
    <scope>NUCLEOTIDE SEQUENCE</scope>
    <source>
        <strain evidence="2">NRRL B-16292</strain>
    </source>
</reference>
<protein>
    <submittedName>
        <fullName evidence="2">MarR family transcriptional regulator</fullName>
    </submittedName>
</protein>
<dbReference type="SUPFAM" id="SSF46785">
    <property type="entry name" value="Winged helix' DNA-binding domain"/>
    <property type="match status" value="1"/>
</dbReference>
<dbReference type="PRINTS" id="PR00598">
    <property type="entry name" value="HTHMARR"/>
</dbReference>
<gene>
    <name evidence="2" type="ORF">Dfulv_17625</name>
</gene>
<evidence type="ECO:0000313" key="3">
    <source>
        <dbReference type="Proteomes" id="UP001059617"/>
    </source>
</evidence>
<evidence type="ECO:0000313" key="2">
    <source>
        <dbReference type="EMBL" id="UWP85969.1"/>
    </source>
</evidence>
<dbReference type="RefSeq" id="WP_259864414.1">
    <property type="nucleotide sequence ID" value="NZ_BAAAST010000036.1"/>
</dbReference>
<feature type="domain" description="HTH marR-type" evidence="1">
    <location>
        <begin position="6"/>
        <end position="138"/>
    </location>
</feature>
<sequence>MGDQLDTTTGYLLARLGAQSRRRWARMLAEHQLTPHHFAVLMSLGHAGPAHQQRVSELIGVDPRNTVAVVDLLHRRGLVARAIDTADRRRHVLSLTPEGEELLAKLRVRADDVEAAMLAGLAQDDRTALHGLLAKLAATL</sequence>
<dbReference type="PANTHER" id="PTHR33164">
    <property type="entry name" value="TRANSCRIPTIONAL REGULATOR, MARR FAMILY"/>
    <property type="match status" value="1"/>
</dbReference>
<dbReference type="PROSITE" id="PS50995">
    <property type="entry name" value="HTH_MARR_2"/>
    <property type="match status" value="1"/>
</dbReference>
<dbReference type="InterPro" id="IPR036388">
    <property type="entry name" value="WH-like_DNA-bd_sf"/>
</dbReference>
<dbReference type="InterPro" id="IPR036390">
    <property type="entry name" value="WH_DNA-bd_sf"/>
</dbReference>